<dbReference type="Proteomes" id="UP000257109">
    <property type="component" value="Unassembled WGS sequence"/>
</dbReference>
<evidence type="ECO:0000313" key="1">
    <source>
        <dbReference type="EMBL" id="RDX86369.1"/>
    </source>
</evidence>
<accession>A0A371G743</accession>
<gene>
    <name evidence="1" type="ORF">CR513_32309</name>
</gene>
<comment type="caution">
    <text evidence="1">The sequence shown here is derived from an EMBL/GenBank/DDBJ whole genome shotgun (WGS) entry which is preliminary data.</text>
</comment>
<dbReference type="AlphaFoldDB" id="A0A371G743"/>
<reference evidence="1" key="1">
    <citation type="submission" date="2018-05" db="EMBL/GenBank/DDBJ databases">
        <title>Draft genome of Mucuna pruriens seed.</title>
        <authorList>
            <person name="Nnadi N.E."/>
            <person name="Vos R."/>
            <person name="Hasami M.H."/>
            <person name="Devisetty U.K."/>
            <person name="Aguiy J.C."/>
        </authorList>
    </citation>
    <scope>NUCLEOTIDE SEQUENCE [LARGE SCALE GENOMIC DNA]</scope>
    <source>
        <strain evidence="1">JCA_2017</strain>
    </source>
</reference>
<evidence type="ECO:0000313" key="2">
    <source>
        <dbReference type="Proteomes" id="UP000257109"/>
    </source>
</evidence>
<organism evidence="1 2">
    <name type="scientific">Mucuna pruriens</name>
    <name type="common">Velvet bean</name>
    <name type="synonym">Dolichos pruriens</name>
    <dbReference type="NCBI Taxonomy" id="157652"/>
    <lineage>
        <taxon>Eukaryota</taxon>
        <taxon>Viridiplantae</taxon>
        <taxon>Streptophyta</taxon>
        <taxon>Embryophyta</taxon>
        <taxon>Tracheophyta</taxon>
        <taxon>Spermatophyta</taxon>
        <taxon>Magnoliopsida</taxon>
        <taxon>eudicotyledons</taxon>
        <taxon>Gunneridae</taxon>
        <taxon>Pentapetalae</taxon>
        <taxon>rosids</taxon>
        <taxon>fabids</taxon>
        <taxon>Fabales</taxon>
        <taxon>Fabaceae</taxon>
        <taxon>Papilionoideae</taxon>
        <taxon>50 kb inversion clade</taxon>
        <taxon>NPAAA clade</taxon>
        <taxon>indigoferoid/millettioid clade</taxon>
        <taxon>Phaseoleae</taxon>
        <taxon>Mucuna</taxon>
    </lineage>
</organism>
<sequence length="100" mass="11622">MLICYSSLNWCEDKIDRRSIRTCDNIIGILCIVDNKSTINLTKYPESRDKNKHKIQEKRKVGVDLLSTSNIHYISTKSSKTNQFEQLRNESGVTSHEYLN</sequence>
<proteinExistence type="predicted"/>
<protein>
    <submittedName>
        <fullName evidence="1">Uncharacterized protein</fullName>
    </submittedName>
</protein>
<feature type="non-terminal residue" evidence="1">
    <location>
        <position position="1"/>
    </location>
</feature>
<dbReference type="EMBL" id="QJKJ01006538">
    <property type="protein sequence ID" value="RDX86369.1"/>
    <property type="molecule type" value="Genomic_DNA"/>
</dbReference>
<name>A0A371G743_MUCPR</name>
<keyword evidence="2" id="KW-1185">Reference proteome</keyword>